<reference evidence="1 2" key="1">
    <citation type="journal article" date="2019" name="Sci. Rep.">
        <title>Orb-weaving spider Araneus ventricosus genome elucidates the spidroin gene catalogue.</title>
        <authorList>
            <person name="Kono N."/>
            <person name="Nakamura H."/>
            <person name="Ohtoshi R."/>
            <person name="Moran D.A.P."/>
            <person name="Shinohara A."/>
            <person name="Yoshida Y."/>
            <person name="Fujiwara M."/>
            <person name="Mori M."/>
            <person name="Tomita M."/>
            <person name="Arakawa K."/>
        </authorList>
    </citation>
    <scope>NUCLEOTIDE SEQUENCE [LARGE SCALE GENOMIC DNA]</scope>
</reference>
<dbReference type="AlphaFoldDB" id="A0A4Y2BWM1"/>
<organism evidence="1 2">
    <name type="scientific">Araneus ventricosus</name>
    <name type="common">Orbweaver spider</name>
    <name type="synonym">Epeira ventricosa</name>
    <dbReference type="NCBI Taxonomy" id="182803"/>
    <lineage>
        <taxon>Eukaryota</taxon>
        <taxon>Metazoa</taxon>
        <taxon>Ecdysozoa</taxon>
        <taxon>Arthropoda</taxon>
        <taxon>Chelicerata</taxon>
        <taxon>Arachnida</taxon>
        <taxon>Araneae</taxon>
        <taxon>Araneomorphae</taxon>
        <taxon>Entelegynae</taxon>
        <taxon>Araneoidea</taxon>
        <taxon>Araneidae</taxon>
        <taxon>Araneus</taxon>
    </lineage>
</organism>
<keyword evidence="2" id="KW-1185">Reference proteome</keyword>
<evidence type="ECO:0000313" key="1">
    <source>
        <dbReference type="EMBL" id="GBL95987.1"/>
    </source>
</evidence>
<dbReference type="Proteomes" id="UP000499080">
    <property type="component" value="Unassembled WGS sequence"/>
</dbReference>
<accession>A0A4Y2BWM1</accession>
<proteinExistence type="predicted"/>
<gene>
    <name evidence="1" type="ORF">AVEN_199954_1</name>
</gene>
<sequence>MRRASAKFGPKLLSSDPKEDRLSAALDLFESAENEVNFLKMMVIEDEWWIYLNSLRTLSVQEDQAKLSIQLSLAFQMRRQHSASYIC</sequence>
<evidence type="ECO:0000313" key="2">
    <source>
        <dbReference type="Proteomes" id="UP000499080"/>
    </source>
</evidence>
<name>A0A4Y2BWM1_ARAVE</name>
<protein>
    <submittedName>
        <fullName evidence="1">Uncharacterized protein</fullName>
    </submittedName>
</protein>
<dbReference type="EMBL" id="BGPR01000116">
    <property type="protein sequence ID" value="GBL95987.1"/>
    <property type="molecule type" value="Genomic_DNA"/>
</dbReference>
<comment type="caution">
    <text evidence="1">The sequence shown here is derived from an EMBL/GenBank/DDBJ whole genome shotgun (WGS) entry which is preliminary data.</text>
</comment>